<evidence type="ECO:0000313" key="3">
    <source>
        <dbReference type="EMBL" id="CDQ44036.1"/>
    </source>
</evidence>
<feature type="region of interest" description="Disordered" evidence="1">
    <location>
        <begin position="267"/>
        <end position="341"/>
    </location>
</feature>
<dbReference type="InterPro" id="IPR003615">
    <property type="entry name" value="HNH_nuc"/>
</dbReference>
<dbReference type="EMBL" id="LK021338">
    <property type="protein sequence ID" value="CDQ44036.1"/>
    <property type="molecule type" value="Genomic_DNA"/>
</dbReference>
<feature type="compositionally biased region" description="Pro residues" evidence="1">
    <location>
        <begin position="319"/>
        <end position="331"/>
    </location>
</feature>
<gene>
    <name evidence="3" type="ORF">BN1047_01912</name>
</gene>
<dbReference type="GO" id="GO:0004519">
    <property type="term" value="F:endonuclease activity"/>
    <property type="evidence" value="ECO:0007669"/>
    <property type="project" value="UniProtKB-KW"/>
</dbReference>
<accession>A0AAV2WIH1</accession>
<dbReference type="RefSeq" id="WP_042509694.1">
    <property type="nucleotide sequence ID" value="NZ_LK021338.1"/>
</dbReference>
<dbReference type="SMART" id="SM00507">
    <property type="entry name" value="HNHc"/>
    <property type="match status" value="1"/>
</dbReference>
<dbReference type="AlphaFoldDB" id="A0AAV2WIH1"/>
<organism evidence="3 4">
    <name type="scientific">Mycolicibacterium neoaurum</name>
    <name type="common">Mycobacterium neoaurum</name>
    <dbReference type="NCBI Taxonomy" id="1795"/>
    <lineage>
        <taxon>Bacteria</taxon>
        <taxon>Bacillati</taxon>
        <taxon>Actinomycetota</taxon>
        <taxon>Actinomycetes</taxon>
        <taxon>Mycobacteriales</taxon>
        <taxon>Mycobacteriaceae</taxon>
        <taxon>Mycolicibacterium</taxon>
    </lineage>
</organism>
<keyword evidence="3" id="KW-0255">Endonuclease</keyword>
<sequence>MFEYLALRGLSDEALTSAITAETQAEAAAAARRLALIAEATSRWCDGEDEFSALKLIDGWAQAKAQIGAACNIGPHAANTQMRIAVALRERLPRTAAVFGTGAISAKVISAITWRTHLVTDLEALASIDAKIAENAHGYGVLSEAALTAAVDHWVHEFDPVAVIRSKTAARDRYLEFGDRDDPDGVVSFWGRMRATDAKITDARADELADGVCDNDPRTKRERRADAIAAVMAGGPRLTCLCGDPACARSGKDPRSGAVTIYVLTGQRPDTGEAAGPAPEPGPDGGPSRDRSNPMRGRVMNLRRASQPRNRPRLNSPRPKNPLLPRRPTPSSPADLGTENRYRPSAKLSAFVRMTFMTCAFPGCGRPAHKADLDHLTPWPAGATHPGNLRPYCREHHLIKTLKTGWIPTACPDGSTTWTAPTGHTYATRPLGPVLFPRKAFDTEIPRTRHITLLDHDNREPALPTRRRTRKRDREYRINAERVRNALEIALESDPPPF</sequence>
<protein>
    <submittedName>
        <fullName evidence="3">HNH endonuclease</fullName>
    </submittedName>
</protein>
<dbReference type="InterPro" id="IPR003870">
    <property type="entry name" value="DUF222"/>
</dbReference>
<name>A0AAV2WIH1_MYCNE</name>
<dbReference type="Pfam" id="PF02720">
    <property type="entry name" value="DUF222"/>
    <property type="match status" value="1"/>
</dbReference>
<dbReference type="CDD" id="cd00085">
    <property type="entry name" value="HNHc"/>
    <property type="match status" value="1"/>
</dbReference>
<reference evidence="3" key="2">
    <citation type="submission" date="2015-09" db="EMBL/GenBank/DDBJ databases">
        <title>Draft genome sequence of Mycobacterium neoaurum DSM 44074.</title>
        <authorList>
            <person name="Croce O."/>
            <person name="Robert C."/>
            <person name="Raoult D."/>
            <person name="Drancourt M."/>
        </authorList>
    </citation>
    <scope>NUCLEOTIDE SEQUENCE</scope>
    <source>
        <strain evidence="3">DSM 44074</strain>
    </source>
</reference>
<evidence type="ECO:0000256" key="1">
    <source>
        <dbReference type="SAM" id="MobiDB-lite"/>
    </source>
</evidence>
<reference evidence="3" key="1">
    <citation type="submission" date="2014-05" db="EMBL/GenBank/DDBJ databases">
        <authorList>
            <person name="Urmite Genomes"/>
        </authorList>
    </citation>
    <scope>NUCLEOTIDE SEQUENCE</scope>
    <source>
        <strain evidence="3">DSM 44074</strain>
    </source>
</reference>
<keyword evidence="3" id="KW-0378">Hydrolase</keyword>
<feature type="domain" description="HNH nuclease" evidence="2">
    <location>
        <begin position="347"/>
        <end position="398"/>
    </location>
</feature>
<evidence type="ECO:0000313" key="4">
    <source>
        <dbReference type="Proteomes" id="UP000028864"/>
    </source>
</evidence>
<dbReference type="Proteomes" id="UP000028864">
    <property type="component" value="Unassembled WGS sequence"/>
</dbReference>
<keyword evidence="3" id="KW-0540">Nuclease</keyword>
<evidence type="ECO:0000259" key="2">
    <source>
        <dbReference type="SMART" id="SM00507"/>
    </source>
</evidence>
<proteinExistence type="predicted"/>